<feature type="region of interest" description="Disordered" evidence="1">
    <location>
        <begin position="60"/>
        <end position="82"/>
    </location>
</feature>
<evidence type="ECO:0000256" key="2">
    <source>
        <dbReference type="SAM" id="Phobius"/>
    </source>
</evidence>
<dbReference type="GeneID" id="30909920"/>
<reference evidence="4" key="1">
    <citation type="submission" date="2016-06" db="EMBL/GenBank/DDBJ databases">
        <title>First high quality genome sequence of Plasmodium coatneyi using continuous long reads from single molecule, real-time sequencing.</title>
        <authorList>
            <person name="Chien J.-T."/>
            <person name="Pakala S.B."/>
            <person name="Geraldo J.A."/>
            <person name="Lapp S.A."/>
            <person name="Barnwell J.W."/>
            <person name="Kissinger J.C."/>
            <person name="Galinski M.R."/>
            <person name="Humphrey J.C."/>
        </authorList>
    </citation>
    <scope>NUCLEOTIDE SEQUENCE [LARGE SCALE GENOMIC DNA]</scope>
    <source>
        <strain evidence="4">Hackeri</strain>
    </source>
</reference>
<keyword evidence="2" id="KW-0472">Membrane</keyword>
<dbReference type="VEuPathDB" id="PlasmoDB:PCOAH_00031890"/>
<dbReference type="EMBL" id="CP016249">
    <property type="protein sequence ID" value="ANQ09088.1"/>
    <property type="molecule type" value="Genomic_DNA"/>
</dbReference>
<evidence type="ECO:0000313" key="4">
    <source>
        <dbReference type="Proteomes" id="UP000092716"/>
    </source>
</evidence>
<keyword evidence="2" id="KW-0812">Transmembrane</keyword>
<feature type="transmembrane region" description="Helical" evidence="2">
    <location>
        <begin position="99"/>
        <end position="116"/>
    </location>
</feature>
<evidence type="ECO:0000256" key="1">
    <source>
        <dbReference type="SAM" id="MobiDB-lite"/>
    </source>
</evidence>
<dbReference type="RefSeq" id="XP_019915783.1">
    <property type="nucleotide sequence ID" value="XM_020059989.1"/>
</dbReference>
<keyword evidence="4" id="KW-1185">Reference proteome</keyword>
<proteinExistence type="predicted"/>
<keyword evidence="2" id="KW-1133">Transmembrane helix</keyword>
<dbReference type="KEGG" id="pcot:PCOAH_00031890"/>
<dbReference type="Proteomes" id="UP000092716">
    <property type="component" value="Chromosome 11"/>
</dbReference>
<accession>A0A1B1E231</accession>
<gene>
    <name evidence="3" type="ORF">PCOAH_00031890</name>
</gene>
<organism evidence="3 4">
    <name type="scientific">Plasmodium coatneyi</name>
    <dbReference type="NCBI Taxonomy" id="208452"/>
    <lineage>
        <taxon>Eukaryota</taxon>
        <taxon>Sar</taxon>
        <taxon>Alveolata</taxon>
        <taxon>Apicomplexa</taxon>
        <taxon>Aconoidasida</taxon>
        <taxon>Haemosporida</taxon>
        <taxon>Plasmodiidae</taxon>
        <taxon>Plasmodium</taxon>
    </lineage>
</organism>
<protein>
    <submittedName>
        <fullName evidence="3">Uncharacterized protein</fullName>
    </submittedName>
</protein>
<dbReference type="AlphaFoldDB" id="A0A1B1E231"/>
<sequence length="195" mass="21234">MEDSSNSSLNLSFADETKHADDIIPVLEEEASSSLSSIPSLLKGADNYVRGIFSGFMGSSTDDDSVTGACEKEEDEEEEDKPLIESMKDSFKSLFDKRGVAILGLIFLLVIFIYMYKNGHFENLAKMLPLSLLTGEEHEEHHHAHSGCTCKNKGAKPAKSAASTGECPCQKAKRMAEEAAKKAAELAEKNDIIEA</sequence>
<evidence type="ECO:0000313" key="3">
    <source>
        <dbReference type="EMBL" id="ANQ09088.1"/>
    </source>
</evidence>
<name>A0A1B1E231_9APIC</name>